<organism evidence="1 2">
    <name type="scientific">Akkermansia muciniphila</name>
    <dbReference type="NCBI Taxonomy" id="239935"/>
    <lineage>
        <taxon>Bacteria</taxon>
        <taxon>Pseudomonadati</taxon>
        <taxon>Verrucomicrobiota</taxon>
        <taxon>Verrucomicrobiia</taxon>
        <taxon>Verrucomicrobiales</taxon>
        <taxon>Akkermansiaceae</taxon>
        <taxon>Akkermansia</taxon>
    </lineage>
</organism>
<dbReference type="AlphaFoldDB" id="A0AAP8T914"/>
<proteinExistence type="predicted"/>
<reference evidence="1 2" key="1">
    <citation type="journal article" date="2017" name="BMC Genomics">
        <title>Genome sequencing of 39 Akkermansia muciniphila isolates reveals its population structure, genomic and functional diverisity, and global distribution in mammalian gut microbiotas.</title>
        <authorList>
            <person name="Guo X."/>
            <person name="Li S."/>
            <person name="Zhang J."/>
            <person name="Wu F."/>
            <person name="Li X."/>
            <person name="Wu D."/>
            <person name="Zhang M."/>
            <person name="Ou Z."/>
            <person name="Jie Z."/>
            <person name="Yan Q."/>
            <person name="Li P."/>
            <person name="Yi J."/>
            <person name="Peng Y."/>
        </authorList>
    </citation>
    <scope>NUCLEOTIDE SEQUENCE [LARGE SCALE GENOMIC DNA]</scope>
    <source>
        <strain evidence="1 2">GP43</strain>
    </source>
</reference>
<gene>
    <name evidence="1" type="ORF">CXU09_09945</name>
</gene>
<sequence length="331" mass="36872">MDGSLFMRTLAVIAFLALAFPGRAEMDALSVSCSAAPSLPSPVLVVYGSEEPGSAEARWLKALQPGTEERRALDEYVRDVQFVTVPRHPSVKDWEEDGSLSRAAMHGVRMLPSVVFLDSKGRVFDLVEGGASATSLREKVSLLAEKAQRVRPVTRVNDIPKGGDPAAEASSICRELEQVPPEAWFRDYPGTMKRLEKLNCTVPAFLNAREAALRLEKNRKTAELLGESFRASKASSIRTCLEAWRTCADDPSLSVEERQLILLSMVHPLWVRLEKVLYREAHTPESEDAFNQAVAVLEEVRDMNRSSVCGRRAHQLREELRRARLAAARYD</sequence>
<comment type="caution">
    <text evidence="1">The sequence shown here is derived from an EMBL/GenBank/DDBJ whole genome shotgun (WGS) entry which is preliminary data.</text>
</comment>
<protein>
    <recommendedName>
        <fullName evidence="3">Thioredoxin family protein</fullName>
    </recommendedName>
</protein>
<evidence type="ECO:0000313" key="2">
    <source>
        <dbReference type="Proteomes" id="UP000235914"/>
    </source>
</evidence>
<evidence type="ECO:0008006" key="3">
    <source>
        <dbReference type="Google" id="ProtNLM"/>
    </source>
</evidence>
<name>A0AAP8T914_9BACT</name>
<dbReference type="Proteomes" id="UP000235914">
    <property type="component" value="Unassembled WGS sequence"/>
</dbReference>
<evidence type="ECO:0000313" key="1">
    <source>
        <dbReference type="EMBL" id="PNC54836.1"/>
    </source>
</evidence>
<accession>A0AAP8T914</accession>
<dbReference type="EMBL" id="PJKN01000005">
    <property type="protein sequence ID" value="PNC54836.1"/>
    <property type="molecule type" value="Genomic_DNA"/>
</dbReference>